<dbReference type="PROSITE" id="PS50126">
    <property type="entry name" value="S1"/>
    <property type="match status" value="1"/>
</dbReference>
<reference evidence="2 3" key="1">
    <citation type="submission" date="2020-02" db="EMBL/GenBank/DDBJ databases">
        <title>Draft genome sequence of Haematococcus lacustris strain NIES-144.</title>
        <authorList>
            <person name="Morimoto D."/>
            <person name="Nakagawa S."/>
            <person name="Yoshida T."/>
            <person name="Sawayama S."/>
        </authorList>
    </citation>
    <scope>NUCLEOTIDE SEQUENCE [LARGE SCALE GENOMIC DNA]</scope>
    <source>
        <strain evidence="2 3">NIES-144</strain>
    </source>
</reference>
<dbReference type="Gene3D" id="2.40.50.140">
    <property type="entry name" value="Nucleic acid-binding proteins"/>
    <property type="match status" value="1"/>
</dbReference>
<feature type="non-terminal residue" evidence="2">
    <location>
        <position position="49"/>
    </location>
</feature>
<proteinExistence type="predicted"/>
<dbReference type="Proteomes" id="UP000485058">
    <property type="component" value="Unassembled WGS sequence"/>
</dbReference>
<dbReference type="EMBL" id="BLLF01009341">
    <property type="protein sequence ID" value="GFH33693.1"/>
    <property type="molecule type" value="Genomic_DNA"/>
</dbReference>
<protein>
    <submittedName>
        <fullName evidence="2">Ribosomal protein S1 homologue</fullName>
    </submittedName>
</protein>
<dbReference type="InterPro" id="IPR003029">
    <property type="entry name" value="S1_domain"/>
</dbReference>
<organism evidence="2 3">
    <name type="scientific">Haematococcus lacustris</name>
    <name type="common">Green alga</name>
    <name type="synonym">Haematococcus pluvialis</name>
    <dbReference type="NCBI Taxonomy" id="44745"/>
    <lineage>
        <taxon>Eukaryota</taxon>
        <taxon>Viridiplantae</taxon>
        <taxon>Chlorophyta</taxon>
        <taxon>core chlorophytes</taxon>
        <taxon>Chlorophyceae</taxon>
        <taxon>CS clade</taxon>
        <taxon>Chlamydomonadales</taxon>
        <taxon>Haematococcaceae</taxon>
        <taxon>Haematococcus</taxon>
    </lineage>
</organism>
<evidence type="ECO:0000313" key="2">
    <source>
        <dbReference type="EMBL" id="GFH33693.1"/>
    </source>
</evidence>
<dbReference type="Pfam" id="PF00575">
    <property type="entry name" value="S1"/>
    <property type="match status" value="1"/>
</dbReference>
<dbReference type="GO" id="GO:0003676">
    <property type="term" value="F:nucleic acid binding"/>
    <property type="evidence" value="ECO:0007669"/>
    <property type="project" value="InterPro"/>
</dbReference>
<dbReference type="InterPro" id="IPR012340">
    <property type="entry name" value="NA-bd_OB-fold"/>
</dbReference>
<evidence type="ECO:0000313" key="3">
    <source>
        <dbReference type="Proteomes" id="UP000485058"/>
    </source>
</evidence>
<dbReference type="AlphaFoldDB" id="A0A6A0AN30"/>
<feature type="domain" description="S1 motif" evidence="1">
    <location>
        <begin position="26"/>
        <end position="49"/>
    </location>
</feature>
<keyword evidence="2" id="KW-0687">Ribonucleoprotein</keyword>
<keyword evidence="2" id="KW-0689">Ribosomal protein</keyword>
<name>A0A6A0AN30_HAELA</name>
<sequence length="49" mass="5147">MSFSSSDGGRVKPAKWDGQVMPYKVGDVVEGVVQSIKPYGAFVDLGGVT</sequence>
<keyword evidence="3" id="KW-1185">Reference proteome</keyword>
<gene>
    <name evidence="2" type="ORF">HaLaN_33101</name>
</gene>
<dbReference type="SUPFAM" id="SSF50249">
    <property type="entry name" value="Nucleic acid-binding proteins"/>
    <property type="match status" value="1"/>
</dbReference>
<accession>A0A6A0AN30</accession>
<dbReference type="GO" id="GO:0005840">
    <property type="term" value="C:ribosome"/>
    <property type="evidence" value="ECO:0007669"/>
    <property type="project" value="UniProtKB-KW"/>
</dbReference>
<evidence type="ECO:0000259" key="1">
    <source>
        <dbReference type="PROSITE" id="PS50126"/>
    </source>
</evidence>
<comment type="caution">
    <text evidence="2">The sequence shown here is derived from an EMBL/GenBank/DDBJ whole genome shotgun (WGS) entry which is preliminary data.</text>
</comment>